<evidence type="ECO:0000313" key="3">
    <source>
        <dbReference type="Proteomes" id="UP000281343"/>
    </source>
</evidence>
<keyword evidence="1" id="KW-0472">Membrane</keyword>
<evidence type="ECO:0000256" key="1">
    <source>
        <dbReference type="SAM" id="Phobius"/>
    </source>
</evidence>
<feature type="transmembrane region" description="Helical" evidence="1">
    <location>
        <begin position="102"/>
        <end position="121"/>
    </location>
</feature>
<dbReference type="RefSeq" id="WP_121897906.1">
    <property type="nucleotide sequence ID" value="NZ_RCNT01000004.1"/>
</dbReference>
<comment type="caution">
    <text evidence="2">The sequence shown here is derived from an EMBL/GenBank/DDBJ whole genome shotgun (WGS) entry which is preliminary data.</text>
</comment>
<gene>
    <name evidence="2" type="ORF">D9R08_10025</name>
</gene>
<feature type="transmembrane region" description="Helical" evidence="1">
    <location>
        <begin position="57"/>
        <end position="81"/>
    </location>
</feature>
<protein>
    <submittedName>
        <fullName evidence="2">DUF2254 domain-containing protein</fullName>
    </submittedName>
</protein>
<dbReference type="Pfam" id="PF10011">
    <property type="entry name" value="DUF2254"/>
    <property type="match status" value="1"/>
</dbReference>
<dbReference type="EMBL" id="RCNT01000004">
    <property type="protein sequence ID" value="RMA42426.1"/>
    <property type="molecule type" value="Genomic_DNA"/>
</dbReference>
<accession>A0A3L9Y8M7</accession>
<dbReference type="AlphaFoldDB" id="A0A3L9Y8M7"/>
<keyword evidence="1" id="KW-0812">Transmembrane</keyword>
<feature type="transmembrane region" description="Helical" evidence="1">
    <location>
        <begin position="133"/>
        <end position="154"/>
    </location>
</feature>
<sequence length="421" mass="45242">MVISLIRRLRQFSRRIYVRVTIYAVLNVVALGVATLLGPIIPASLGRLIGADAVDTILQVIATSMLAVVTFSLTIMSSAFARAAGQWTPRSHMLMREDTVTHSVLATFLGAYLYALIAIILRAADLFGEREMVVVFGMTMVVIASIVWSIIRWISHLEGLGSLQVTARRLEVRAARAVAQAVEQPAQGANRLTDPANTIPRDSVPVHAADAGYVQQIFEAELQDIAAAREARIYVARPAGAYVQRGDVLALVADTTPDEEMEEAVRAAIPVSDVRSFDHDPVFCVTVLSEIATRALSPGVNDPGTAIDILHRLSHVIGDAGPSKEPDTPEHDRVWIEPLMPEELFYASFDPIARCANEAVEVHLALQSSLADIVRIGHPAVAAAAGEAALRCLARANGALENAGDRERLAAAMSIREAAAS</sequence>
<name>A0A3L9Y8M7_9RHOB</name>
<proteinExistence type="predicted"/>
<organism evidence="2 3">
    <name type="scientific">Rhodophyticola porphyridii</name>
    <dbReference type="NCBI Taxonomy" id="1852017"/>
    <lineage>
        <taxon>Bacteria</taxon>
        <taxon>Pseudomonadati</taxon>
        <taxon>Pseudomonadota</taxon>
        <taxon>Alphaproteobacteria</taxon>
        <taxon>Rhodobacterales</taxon>
        <taxon>Roseobacteraceae</taxon>
        <taxon>Rhodophyticola</taxon>
    </lineage>
</organism>
<evidence type="ECO:0000313" key="2">
    <source>
        <dbReference type="EMBL" id="RMA42426.1"/>
    </source>
</evidence>
<dbReference type="InterPro" id="IPR018723">
    <property type="entry name" value="DUF2254_membrane"/>
</dbReference>
<keyword evidence="1" id="KW-1133">Transmembrane helix</keyword>
<feature type="transmembrane region" description="Helical" evidence="1">
    <location>
        <begin position="20"/>
        <end position="45"/>
    </location>
</feature>
<keyword evidence="3" id="KW-1185">Reference proteome</keyword>
<reference evidence="2 3" key="1">
    <citation type="submission" date="2018-10" db="EMBL/GenBank/DDBJ databases">
        <authorList>
            <person name="Jung H.S."/>
            <person name="Jeon C.O."/>
        </authorList>
    </citation>
    <scope>NUCLEOTIDE SEQUENCE [LARGE SCALE GENOMIC DNA]</scope>
    <source>
        <strain evidence="2 3">MA-7-27</strain>
    </source>
</reference>
<dbReference type="OrthoDB" id="2955631at2"/>
<dbReference type="Proteomes" id="UP000281343">
    <property type="component" value="Unassembled WGS sequence"/>
</dbReference>